<evidence type="ECO:0000256" key="1">
    <source>
        <dbReference type="ARBA" id="ARBA00023121"/>
    </source>
</evidence>
<gene>
    <name evidence="2" type="ORF">GALL_472040</name>
</gene>
<dbReference type="InterPro" id="IPR050270">
    <property type="entry name" value="DegV_domain_contain"/>
</dbReference>
<dbReference type="Gene3D" id="3.40.50.10170">
    <property type="match status" value="1"/>
</dbReference>
<dbReference type="NCBIfam" id="TIGR00762">
    <property type="entry name" value="DegV"/>
    <property type="match status" value="1"/>
</dbReference>
<dbReference type="EMBL" id="MLJW01003847">
    <property type="protein sequence ID" value="OIQ71180.1"/>
    <property type="molecule type" value="Genomic_DNA"/>
</dbReference>
<keyword evidence="1" id="KW-0446">Lipid-binding</keyword>
<comment type="caution">
    <text evidence="2">The sequence shown here is derived from an EMBL/GenBank/DDBJ whole genome shotgun (WGS) entry which is preliminary data.</text>
</comment>
<accession>A0A1J5PUA5</accession>
<organism evidence="2">
    <name type="scientific">mine drainage metagenome</name>
    <dbReference type="NCBI Taxonomy" id="410659"/>
    <lineage>
        <taxon>unclassified sequences</taxon>
        <taxon>metagenomes</taxon>
        <taxon>ecological metagenomes</taxon>
    </lineage>
</organism>
<dbReference type="InterPro" id="IPR043168">
    <property type="entry name" value="DegV_C"/>
</dbReference>
<reference evidence="2" key="1">
    <citation type="submission" date="2016-10" db="EMBL/GenBank/DDBJ databases">
        <title>Sequence of Gallionella enrichment culture.</title>
        <authorList>
            <person name="Poehlein A."/>
            <person name="Muehling M."/>
            <person name="Daniel R."/>
        </authorList>
    </citation>
    <scope>NUCLEOTIDE SEQUENCE</scope>
</reference>
<dbReference type="GO" id="GO:0008289">
    <property type="term" value="F:lipid binding"/>
    <property type="evidence" value="ECO:0007669"/>
    <property type="project" value="UniProtKB-KW"/>
</dbReference>
<dbReference type="PANTHER" id="PTHR33434:SF2">
    <property type="entry name" value="FATTY ACID-BINDING PROTEIN TM_1468"/>
    <property type="match status" value="1"/>
</dbReference>
<proteinExistence type="predicted"/>
<dbReference type="PROSITE" id="PS51482">
    <property type="entry name" value="DEGV"/>
    <property type="match status" value="1"/>
</dbReference>
<dbReference type="SUPFAM" id="SSF82549">
    <property type="entry name" value="DAK1/DegV-like"/>
    <property type="match status" value="1"/>
</dbReference>
<dbReference type="Gene3D" id="3.30.1180.10">
    <property type="match status" value="1"/>
</dbReference>
<name>A0A1J5PUA5_9ZZZZ</name>
<evidence type="ECO:0000313" key="2">
    <source>
        <dbReference type="EMBL" id="OIQ71180.1"/>
    </source>
</evidence>
<sequence length="282" mass="29268">MPIRAIDIVTDSTAYLPVERARELEITVVPLQVMIGGESYPEGGEGAEVVLAALRSGAVATTSQPSPETFLEVYRKSAELGFEGIVSIHLSSSLSGTYESAVLAAAQSPIPVRVIDSRSVAMGLGFAAISAALAADEGAPIDEVAEVARLRAAATRTFFTTPNLDQLRRSGRVSRGAALLANALNVLPILSVEKGEVVALEKVRTTARALARVEELAAECAHNGTVDIAVHHLGAPDLADEVAARLQKSIKQIGEVVMSELGAVIGAHAGPGTLAVIVAPRI</sequence>
<dbReference type="AlphaFoldDB" id="A0A1J5PUA5"/>
<protein>
    <submittedName>
        <fullName evidence="2">Fatty acid-binding protein</fullName>
    </submittedName>
</protein>
<dbReference type="Pfam" id="PF02645">
    <property type="entry name" value="DegV"/>
    <property type="match status" value="1"/>
</dbReference>
<dbReference type="PANTHER" id="PTHR33434">
    <property type="entry name" value="DEGV DOMAIN-CONTAINING PROTEIN DR_1986-RELATED"/>
    <property type="match status" value="1"/>
</dbReference>
<dbReference type="InterPro" id="IPR003797">
    <property type="entry name" value="DegV"/>
</dbReference>